<name>A0A7J8SKY5_GOSDV</name>
<evidence type="ECO:0000313" key="1">
    <source>
        <dbReference type="EMBL" id="MBA0626768.1"/>
    </source>
</evidence>
<evidence type="ECO:0000313" key="2">
    <source>
        <dbReference type="Proteomes" id="UP000593561"/>
    </source>
</evidence>
<dbReference type="PANTHER" id="PTHR27006:SF619">
    <property type="entry name" value="CYSTEINE-RICH RECEPTOR-LIKE PROTEIN KINASE 15"/>
    <property type="match status" value="1"/>
</dbReference>
<dbReference type="AlphaFoldDB" id="A0A7J8SKY5"/>
<dbReference type="Proteomes" id="UP000593561">
    <property type="component" value="Unassembled WGS sequence"/>
</dbReference>
<proteinExistence type="predicted"/>
<reference evidence="1 2" key="1">
    <citation type="journal article" date="2019" name="Genome Biol. Evol.">
        <title>Insights into the evolution of the New World diploid cottons (Gossypium, subgenus Houzingenia) based on genome sequencing.</title>
        <authorList>
            <person name="Grover C.E."/>
            <person name="Arick M.A. 2nd"/>
            <person name="Thrash A."/>
            <person name="Conover J.L."/>
            <person name="Sanders W.S."/>
            <person name="Peterson D.G."/>
            <person name="Frelichowski J.E."/>
            <person name="Scheffler J.A."/>
            <person name="Scheffler B.E."/>
            <person name="Wendel J.F."/>
        </authorList>
    </citation>
    <scope>NUCLEOTIDE SEQUENCE [LARGE SCALE GENOMIC DNA]</scope>
    <source>
        <strain evidence="1">27</strain>
        <tissue evidence="1">Leaf</tissue>
    </source>
</reference>
<dbReference type="Gene3D" id="1.10.510.10">
    <property type="entry name" value="Transferase(Phosphotransferase) domain 1"/>
    <property type="match status" value="1"/>
</dbReference>
<evidence type="ECO:0008006" key="3">
    <source>
        <dbReference type="Google" id="ProtNLM"/>
    </source>
</evidence>
<sequence>MAGLLIASKQWLSESHARLRLRRSELKTGTTYGAVDVAGVTWRGAYGGWSRKAWLRCLDLLGFLAFDLCFGPSGCFGVLTLEIVSGRRNLSFEDDEHSLSLVGYAWKLWSEGNISELIDPMISSDLSCHREMLRCYHVGLLCVQNFVKDRPTMMVVASMLNSEIENFLHQNNHLSLMRKLCWITHSYKQAK</sequence>
<dbReference type="PANTHER" id="PTHR27006">
    <property type="entry name" value="PROMASTIGOTE SURFACE ANTIGEN PROTEIN PSA"/>
    <property type="match status" value="1"/>
</dbReference>
<organism evidence="1 2">
    <name type="scientific">Gossypium davidsonii</name>
    <name type="common">Davidson's cotton</name>
    <name type="synonym">Gossypium klotzschianum subsp. davidsonii</name>
    <dbReference type="NCBI Taxonomy" id="34287"/>
    <lineage>
        <taxon>Eukaryota</taxon>
        <taxon>Viridiplantae</taxon>
        <taxon>Streptophyta</taxon>
        <taxon>Embryophyta</taxon>
        <taxon>Tracheophyta</taxon>
        <taxon>Spermatophyta</taxon>
        <taxon>Magnoliopsida</taxon>
        <taxon>eudicotyledons</taxon>
        <taxon>Gunneridae</taxon>
        <taxon>Pentapetalae</taxon>
        <taxon>rosids</taxon>
        <taxon>malvids</taxon>
        <taxon>Malvales</taxon>
        <taxon>Malvaceae</taxon>
        <taxon>Malvoideae</taxon>
        <taxon>Gossypium</taxon>
    </lineage>
</organism>
<comment type="caution">
    <text evidence="1">The sequence shown here is derived from an EMBL/GenBank/DDBJ whole genome shotgun (WGS) entry which is preliminary data.</text>
</comment>
<gene>
    <name evidence="1" type="ORF">Godav_004372</name>
</gene>
<dbReference type="EMBL" id="JABFAC010000010">
    <property type="protein sequence ID" value="MBA0626768.1"/>
    <property type="molecule type" value="Genomic_DNA"/>
</dbReference>
<dbReference type="InterPro" id="IPR011009">
    <property type="entry name" value="Kinase-like_dom_sf"/>
</dbReference>
<protein>
    <recommendedName>
        <fullName evidence="3">S-locus receptor kinase C-terminal domain-containing protein</fullName>
    </recommendedName>
</protein>
<keyword evidence="2" id="KW-1185">Reference proteome</keyword>
<dbReference type="SUPFAM" id="SSF56112">
    <property type="entry name" value="Protein kinase-like (PK-like)"/>
    <property type="match status" value="1"/>
</dbReference>
<accession>A0A7J8SKY5</accession>